<sequence>MDLKEFKEQEYDAQLFGFTVEDFMIAIRLLVKDEVTHFTDAMTTALIKKYADDDPEIGRVKEITKSLIDQYMNASVEPLKTLETQLKDLLHIPAHVLLPGDTIQRTQYSASEEKEMDSQLSDLLMRIKRTKSFDVELHQELKILRDALPLLTRMVGECERLVAERNESEKVLEVLMPSVDEMVNHRLFLLSLNQDSSDSTSDSVENSS</sequence>
<protein>
    <recommendedName>
        <fullName evidence="2">Protein MIS12 homolog</fullName>
    </recommendedName>
</protein>
<name>A0A1B6K1J9_9HEMI</name>
<dbReference type="AlphaFoldDB" id="A0A1B6K1J9"/>
<accession>A0A1B6K1J9</accession>
<dbReference type="EMBL" id="GECU01002395">
    <property type="protein sequence ID" value="JAT05312.1"/>
    <property type="molecule type" value="Transcribed_RNA"/>
</dbReference>
<proteinExistence type="predicted"/>
<organism evidence="1">
    <name type="scientific">Homalodisca liturata</name>
    <dbReference type="NCBI Taxonomy" id="320908"/>
    <lineage>
        <taxon>Eukaryota</taxon>
        <taxon>Metazoa</taxon>
        <taxon>Ecdysozoa</taxon>
        <taxon>Arthropoda</taxon>
        <taxon>Hexapoda</taxon>
        <taxon>Insecta</taxon>
        <taxon>Pterygota</taxon>
        <taxon>Neoptera</taxon>
        <taxon>Paraneoptera</taxon>
        <taxon>Hemiptera</taxon>
        <taxon>Auchenorrhyncha</taxon>
        <taxon>Membracoidea</taxon>
        <taxon>Cicadellidae</taxon>
        <taxon>Cicadellinae</taxon>
        <taxon>Proconiini</taxon>
        <taxon>Homalodisca</taxon>
    </lineage>
</organism>
<evidence type="ECO:0000313" key="1">
    <source>
        <dbReference type="EMBL" id="JAT05312.1"/>
    </source>
</evidence>
<reference evidence="1" key="1">
    <citation type="submission" date="2015-11" db="EMBL/GenBank/DDBJ databases">
        <title>De novo transcriptome assembly of four potential Pierce s Disease insect vectors from Arizona vineyards.</title>
        <authorList>
            <person name="Tassone E.E."/>
        </authorList>
    </citation>
    <scope>NUCLEOTIDE SEQUENCE</scope>
</reference>
<evidence type="ECO:0008006" key="2">
    <source>
        <dbReference type="Google" id="ProtNLM"/>
    </source>
</evidence>
<gene>
    <name evidence="1" type="ORF">g.11322</name>
</gene>